<dbReference type="PANTHER" id="PTHR10300">
    <property type="entry name" value="CALCIPRESSIN"/>
    <property type="match status" value="1"/>
</dbReference>
<dbReference type="AlphaFoldDB" id="A0A9P5PJC9"/>
<dbReference type="InterPro" id="IPR035979">
    <property type="entry name" value="RBD_domain_sf"/>
</dbReference>
<proteinExistence type="inferred from homology"/>
<name>A0A9P5PJC9_9AGAR</name>
<dbReference type="GO" id="GO:0005737">
    <property type="term" value="C:cytoplasm"/>
    <property type="evidence" value="ECO:0007669"/>
    <property type="project" value="TreeGrafter"/>
</dbReference>
<comment type="caution">
    <text evidence="2">The sequence shown here is derived from an EMBL/GenBank/DDBJ whole genome shotgun (WGS) entry which is preliminary data.</text>
</comment>
<organism evidence="2 3">
    <name type="scientific">Rhodocollybia butyracea</name>
    <dbReference type="NCBI Taxonomy" id="206335"/>
    <lineage>
        <taxon>Eukaryota</taxon>
        <taxon>Fungi</taxon>
        <taxon>Dikarya</taxon>
        <taxon>Basidiomycota</taxon>
        <taxon>Agaricomycotina</taxon>
        <taxon>Agaricomycetes</taxon>
        <taxon>Agaricomycetidae</taxon>
        <taxon>Agaricales</taxon>
        <taxon>Marasmiineae</taxon>
        <taxon>Omphalotaceae</taxon>
        <taxon>Rhodocollybia</taxon>
    </lineage>
</organism>
<dbReference type="GO" id="GO:0019722">
    <property type="term" value="P:calcium-mediated signaling"/>
    <property type="evidence" value="ECO:0007669"/>
    <property type="project" value="InterPro"/>
</dbReference>
<dbReference type="GO" id="GO:0008597">
    <property type="term" value="F:calcium-dependent protein serine/threonine phosphatase regulator activity"/>
    <property type="evidence" value="ECO:0007669"/>
    <property type="project" value="TreeGrafter"/>
</dbReference>
<protein>
    <submittedName>
        <fullName evidence="2">Calcipressin</fullName>
    </submittedName>
</protein>
<evidence type="ECO:0000313" key="3">
    <source>
        <dbReference type="Proteomes" id="UP000772434"/>
    </source>
</evidence>
<dbReference type="Pfam" id="PF04847">
    <property type="entry name" value="Calcipressin"/>
    <property type="match status" value="1"/>
</dbReference>
<gene>
    <name evidence="2" type="ORF">BDP27DRAFT_1231644</name>
</gene>
<evidence type="ECO:0000256" key="1">
    <source>
        <dbReference type="ARBA" id="ARBA00008209"/>
    </source>
</evidence>
<dbReference type="SUPFAM" id="SSF54928">
    <property type="entry name" value="RNA-binding domain, RBD"/>
    <property type="match status" value="1"/>
</dbReference>
<dbReference type="GO" id="GO:0005634">
    <property type="term" value="C:nucleus"/>
    <property type="evidence" value="ECO:0007669"/>
    <property type="project" value="TreeGrafter"/>
</dbReference>
<reference evidence="2" key="1">
    <citation type="submission" date="2020-11" db="EMBL/GenBank/DDBJ databases">
        <authorList>
            <consortium name="DOE Joint Genome Institute"/>
            <person name="Ahrendt S."/>
            <person name="Riley R."/>
            <person name="Andreopoulos W."/>
            <person name="Labutti K."/>
            <person name="Pangilinan J."/>
            <person name="Ruiz-Duenas F.J."/>
            <person name="Barrasa J.M."/>
            <person name="Sanchez-Garcia M."/>
            <person name="Camarero S."/>
            <person name="Miyauchi S."/>
            <person name="Serrano A."/>
            <person name="Linde D."/>
            <person name="Babiker R."/>
            <person name="Drula E."/>
            <person name="Ayuso-Fernandez I."/>
            <person name="Pacheco R."/>
            <person name="Padilla G."/>
            <person name="Ferreira P."/>
            <person name="Barriuso J."/>
            <person name="Kellner H."/>
            <person name="Castanera R."/>
            <person name="Alfaro M."/>
            <person name="Ramirez L."/>
            <person name="Pisabarro A.G."/>
            <person name="Kuo A."/>
            <person name="Tritt A."/>
            <person name="Lipzen A."/>
            <person name="He G."/>
            <person name="Yan M."/>
            <person name="Ng V."/>
            <person name="Cullen D."/>
            <person name="Martin F."/>
            <person name="Rosso M.-N."/>
            <person name="Henrissat B."/>
            <person name="Hibbett D."/>
            <person name="Martinez A.T."/>
            <person name="Grigoriev I.V."/>
        </authorList>
    </citation>
    <scope>NUCLEOTIDE SEQUENCE</scope>
    <source>
        <strain evidence="2">AH 40177</strain>
    </source>
</reference>
<comment type="similarity">
    <text evidence="1">Belongs to the RCAN family.</text>
</comment>
<dbReference type="OrthoDB" id="17212at2759"/>
<dbReference type="GO" id="GO:0003676">
    <property type="term" value="F:nucleic acid binding"/>
    <property type="evidence" value="ECO:0007669"/>
    <property type="project" value="InterPro"/>
</dbReference>
<evidence type="ECO:0000313" key="2">
    <source>
        <dbReference type="EMBL" id="KAF9063687.1"/>
    </source>
</evidence>
<sequence>MPSSPYSTFSAPQSPTNSLAITQLPKDFFHPAVLSVLRDHFDLYGEINQWVPLTAFGRILVVYTTEEAVEHAKRTCDPIILSGTSDRSEVTLRVFRADPNPVIPYSASASGYIPEANYLRPPALEKNFLISPPGSPPVGWEPIKEDPPNATPLAEDLLTALQRLQIEQRGREGPEILLDPEDGSGVGVYVEDCDRDAGGSGAELDDSDWVYGQTAPARSMWKPVTAMPPMRATVMI</sequence>
<dbReference type="InterPro" id="IPR012677">
    <property type="entry name" value="Nucleotide-bd_a/b_plait_sf"/>
</dbReference>
<dbReference type="InterPro" id="IPR006931">
    <property type="entry name" value="Calcipressin"/>
</dbReference>
<dbReference type="Gene3D" id="3.30.70.330">
    <property type="match status" value="1"/>
</dbReference>
<dbReference type="Proteomes" id="UP000772434">
    <property type="component" value="Unassembled WGS sequence"/>
</dbReference>
<keyword evidence="3" id="KW-1185">Reference proteome</keyword>
<dbReference type="EMBL" id="JADNRY010000140">
    <property type="protein sequence ID" value="KAF9063687.1"/>
    <property type="molecule type" value="Genomic_DNA"/>
</dbReference>
<dbReference type="PANTHER" id="PTHR10300:SF14">
    <property type="entry name" value="PROTEIN SARAH"/>
    <property type="match status" value="1"/>
</dbReference>
<accession>A0A9P5PJC9</accession>